<keyword evidence="10" id="KW-0503">Monooxygenase</keyword>
<keyword evidence="8" id="KW-0560">Oxidoreductase</keyword>
<evidence type="ECO:0000256" key="9">
    <source>
        <dbReference type="ARBA" id="ARBA00023004"/>
    </source>
</evidence>
<dbReference type="OrthoDB" id="3934656at2759"/>
<dbReference type="PANTHER" id="PTHR46300:SF2">
    <property type="entry name" value="CYTOCHROME P450 MONOOXYGENASE ALNH-RELATED"/>
    <property type="match status" value="1"/>
</dbReference>
<evidence type="ECO:0000256" key="2">
    <source>
        <dbReference type="ARBA" id="ARBA00004370"/>
    </source>
</evidence>
<dbReference type="Proteomes" id="UP000016930">
    <property type="component" value="Unassembled WGS sequence"/>
</dbReference>
<keyword evidence="13" id="KW-1185">Reference proteome</keyword>
<evidence type="ECO:0000256" key="10">
    <source>
        <dbReference type="ARBA" id="ARBA00023033"/>
    </source>
</evidence>
<dbReference type="HOGENOM" id="CLU_001570_2_0_1"/>
<dbReference type="SUPFAM" id="SSF48264">
    <property type="entry name" value="Cytochrome P450"/>
    <property type="match status" value="1"/>
</dbReference>
<reference evidence="12 13" key="1">
    <citation type="journal article" date="2012" name="Proc. Natl. Acad. Sci. U.S.A.">
        <title>Comparative genomics of Ceriporiopsis subvermispora and Phanerochaete chrysosporium provide insight into selective ligninolysis.</title>
        <authorList>
            <person name="Fernandez-Fueyo E."/>
            <person name="Ruiz-Duenas F.J."/>
            <person name="Ferreira P."/>
            <person name="Floudas D."/>
            <person name="Hibbett D.S."/>
            <person name="Canessa P."/>
            <person name="Larrondo L.F."/>
            <person name="James T.Y."/>
            <person name="Seelenfreund D."/>
            <person name="Lobos S."/>
            <person name="Polanco R."/>
            <person name="Tello M."/>
            <person name="Honda Y."/>
            <person name="Watanabe T."/>
            <person name="Watanabe T."/>
            <person name="Ryu J.S."/>
            <person name="Kubicek C.P."/>
            <person name="Schmoll M."/>
            <person name="Gaskell J."/>
            <person name="Hammel K.E."/>
            <person name="St John F.J."/>
            <person name="Vanden Wymelenberg A."/>
            <person name="Sabat G."/>
            <person name="Splinter BonDurant S."/>
            <person name="Syed K."/>
            <person name="Yadav J.S."/>
            <person name="Doddapaneni H."/>
            <person name="Subramanian V."/>
            <person name="Lavin J.L."/>
            <person name="Oguiza J.A."/>
            <person name="Perez G."/>
            <person name="Pisabarro A.G."/>
            <person name="Ramirez L."/>
            <person name="Santoyo F."/>
            <person name="Master E."/>
            <person name="Coutinho P.M."/>
            <person name="Henrissat B."/>
            <person name="Lombard V."/>
            <person name="Magnuson J.K."/>
            <person name="Kuees U."/>
            <person name="Hori C."/>
            <person name="Igarashi K."/>
            <person name="Samejima M."/>
            <person name="Held B.W."/>
            <person name="Barry K.W."/>
            <person name="LaButti K.M."/>
            <person name="Lapidus A."/>
            <person name="Lindquist E.A."/>
            <person name="Lucas S.M."/>
            <person name="Riley R."/>
            <person name="Salamov A.A."/>
            <person name="Hoffmeister D."/>
            <person name="Schwenk D."/>
            <person name="Hadar Y."/>
            <person name="Yarden O."/>
            <person name="de Vries R.P."/>
            <person name="Wiebenga A."/>
            <person name="Stenlid J."/>
            <person name="Eastwood D."/>
            <person name="Grigoriev I.V."/>
            <person name="Berka R.M."/>
            <person name="Blanchette R.A."/>
            <person name="Kersten P."/>
            <person name="Martinez A.T."/>
            <person name="Vicuna R."/>
            <person name="Cullen D."/>
        </authorList>
    </citation>
    <scope>NUCLEOTIDE SEQUENCE [LARGE SCALE GENOMIC DNA]</scope>
    <source>
        <strain evidence="12 13">B</strain>
    </source>
</reference>
<accession>M2R1H4</accession>
<keyword evidence="5" id="KW-0812">Transmembrane</keyword>
<name>M2R1H4_CERS8</name>
<dbReference type="InterPro" id="IPR050364">
    <property type="entry name" value="Cytochrome_P450_fung"/>
</dbReference>
<evidence type="ECO:0000256" key="7">
    <source>
        <dbReference type="ARBA" id="ARBA00022989"/>
    </source>
</evidence>
<gene>
    <name evidence="12" type="ORF">CERSUDRAFT_99122</name>
</gene>
<dbReference type="GO" id="GO:0016020">
    <property type="term" value="C:membrane"/>
    <property type="evidence" value="ECO:0007669"/>
    <property type="project" value="UniProtKB-SubCell"/>
</dbReference>
<dbReference type="PANTHER" id="PTHR46300">
    <property type="entry name" value="P450, PUTATIVE (EUROFUNG)-RELATED-RELATED"/>
    <property type="match status" value="1"/>
</dbReference>
<dbReference type="GO" id="GO:0020037">
    <property type="term" value="F:heme binding"/>
    <property type="evidence" value="ECO:0007669"/>
    <property type="project" value="InterPro"/>
</dbReference>
<dbReference type="AlphaFoldDB" id="M2R1H4"/>
<dbReference type="InterPro" id="IPR001128">
    <property type="entry name" value="Cyt_P450"/>
</dbReference>
<evidence type="ECO:0000313" key="12">
    <source>
        <dbReference type="EMBL" id="EMD32746.1"/>
    </source>
</evidence>
<sequence length="282" mass="31860">MESEVHALLQRLVTAPEDHARHICRFTTGLAILVIYFHRVTSNDDEIVAHGKASMDLLVNEMAPGPPKGIWAVDVFPFLKNIPEWFPFAGFKRKAALWRAHMAEFADRSLREAMQRMIEGSAIPSLCSIIPHDSDVVAEEEYILRWAANSMFGGLPHCVRKDDQYADYFIPNGSIVMANIMAMTRDEKLFPSPEDFIPDRFDVTVDEAVRDATDPRQWIFGFGCRRCPDVHLAEASTWLALVSTVSALDGTHPIDHNGDIILPEIKYDNMVFRTPSAFQCQI</sequence>
<dbReference type="Pfam" id="PF00067">
    <property type="entry name" value="p450"/>
    <property type="match status" value="1"/>
</dbReference>
<evidence type="ECO:0000256" key="5">
    <source>
        <dbReference type="ARBA" id="ARBA00022692"/>
    </source>
</evidence>
<dbReference type="GO" id="GO:0005506">
    <property type="term" value="F:iron ion binding"/>
    <property type="evidence" value="ECO:0007669"/>
    <property type="project" value="InterPro"/>
</dbReference>
<dbReference type="GO" id="GO:0016705">
    <property type="term" value="F:oxidoreductase activity, acting on paired donors, with incorporation or reduction of molecular oxygen"/>
    <property type="evidence" value="ECO:0007669"/>
    <property type="project" value="InterPro"/>
</dbReference>
<comment type="subcellular location">
    <subcellularLocation>
        <location evidence="2">Membrane</location>
    </subcellularLocation>
</comment>
<protein>
    <recommendedName>
        <fullName evidence="14">Cytochrome P450</fullName>
    </recommendedName>
</protein>
<evidence type="ECO:0000256" key="6">
    <source>
        <dbReference type="ARBA" id="ARBA00022723"/>
    </source>
</evidence>
<dbReference type="InterPro" id="IPR036396">
    <property type="entry name" value="Cyt_P450_sf"/>
</dbReference>
<comment type="similarity">
    <text evidence="3">Belongs to the cytochrome P450 family.</text>
</comment>
<keyword evidence="6" id="KW-0479">Metal-binding</keyword>
<proteinExistence type="inferred from homology"/>
<keyword evidence="4" id="KW-0349">Heme</keyword>
<evidence type="ECO:0000256" key="11">
    <source>
        <dbReference type="ARBA" id="ARBA00023136"/>
    </source>
</evidence>
<dbReference type="EMBL" id="KB445809">
    <property type="protein sequence ID" value="EMD32746.1"/>
    <property type="molecule type" value="Genomic_DNA"/>
</dbReference>
<evidence type="ECO:0000256" key="8">
    <source>
        <dbReference type="ARBA" id="ARBA00023002"/>
    </source>
</evidence>
<keyword evidence="9" id="KW-0408">Iron</keyword>
<dbReference type="GO" id="GO:0004497">
    <property type="term" value="F:monooxygenase activity"/>
    <property type="evidence" value="ECO:0007669"/>
    <property type="project" value="UniProtKB-KW"/>
</dbReference>
<evidence type="ECO:0000256" key="1">
    <source>
        <dbReference type="ARBA" id="ARBA00001971"/>
    </source>
</evidence>
<evidence type="ECO:0000256" key="3">
    <source>
        <dbReference type="ARBA" id="ARBA00010617"/>
    </source>
</evidence>
<organism evidence="12 13">
    <name type="scientific">Ceriporiopsis subvermispora (strain B)</name>
    <name type="common">White-rot fungus</name>
    <name type="synonym">Gelatoporia subvermispora</name>
    <dbReference type="NCBI Taxonomy" id="914234"/>
    <lineage>
        <taxon>Eukaryota</taxon>
        <taxon>Fungi</taxon>
        <taxon>Dikarya</taxon>
        <taxon>Basidiomycota</taxon>
        <taxon>Agaricomycotina</taxon>
        <taxon>Agaricomycetes</taxon>
        <taxon>Polyporales</taxon>
        <taxon>Gelatoporiaceae</taxon>
        <taxon>Gelatoporia</taxon>
    </lineage>
</organism>
<dbReference type="STRING" id="914234.M2R1H4"/>
<keyword evidence="11" id="KW-0472">Membrane</keyword>
<dbReference type="Gene3D" id="1.10.630.10">
    <property type="entry name" value="Cytochrome P450"/>
    <property type="match status" value="2"/>
</dbReference>
<evidence type="ECO:0000313" key="13">
    <source>
        <dbReference type="Proteomes" id="UP000016930"/>
    </source>
</evidence>
<evidence type="ECO:0000256" key="4">
    <source>
        <dbReference type="ARBA" id="ARBA00022617"/>
    </source>
</evidence>
<comment type="cofactor">
    <cofactor evidence="1">
        <name>heme</name>
        <dbReference type="ChEBI" id="CHEBI:30413"/>
    </cofactor>
</comment>
<keyword evidence="7" id="KW-1133">Transmembrane helix</keyword>
<evidence type="ECO:0008006" key="14">
    <source>
        <dbReference type="Google" id="ProtNLM"/>
    </source>
</evidence>